<feature type="domain" description="Bacterial bifunctional deaminase-reductase C-terminal" evidence="1">
    <location>
        <begin position="4"/>
        <end position="180"/>
    </location>
</feature>
<proteinExistence type="predicted"/>
<dbReference type="SUPFAM" id="SSF53597">
    <property type="entry name" value="Dihydrofolate reductase-like"/>
    <property type="match status" value="1"/>
</dbReference>
<dbReference type="AlphaFoldDB" id="A0A7W8Y8Z7"/>
<dbReference type="GO" id="GO:0009231">
    <property type="term" value="P:riboflavin biosynthetic process"/>
    <property type="evidence" value="ECO:0007669"/>
    <property type="project" value="InterPro"/>
</dbReference>
<evidence type="ECO:0000313" key="3">
    <source>
        <dbReference type="Proteomes" id="UP000523863"/>
    </source>
</evidence>
<dbReference type="PANTHER" id="PTHR38011">
    <property type="entry name" value="DIHYDROFOLATE REDUCTASE FAMILY PROTEIN (AFU_ORTHOLOGUE AFUA_8G06820)"/>
    <property type="match status" value="1"/>
</dbReference>
<organism evidence="2 3">
    <name type="scientific">Neomicrococcus lactis</name>
    <dbReference type="NCBI Taxonomy" id="732241"/>
    <lineage>
        <taxon>Bacteria</taxon>
        <taxon>Bacillati</taxon>
        <taxon>Actinomycetota</taxon>
        <taxon>Actinomycetes</taxon>
        <taxon>Micrococcales</taxon>
        <taxon>Micrococcaceae</taxon>
        <taxon>Neomicrococcus</taxon>
    </lineage>
</organism>
<evidence type="ECO:0000259" key="1">
    <source>
        <dbReference type="Pfam" id="PF01872"/>
    </source>
</evidence>
<keyword evidence="3" id="KW-1185">Reference proteome</keyword>
<dbReference type="Gene3D" id="3.40.430.10">
    <property type="entry name" value="Dihydrofolate Reductase, subunit A"/>
    <property type="match status" value="1"/>
</dbReference>
<sequence length="192" mass="21452">MGTLCYTTSVSLDGYIADATGDFQWGAPNEEVFQFHLDRLARLSAEVLGRNTYELMKYWDEEPEGEDWGEQEREFARRWGQVKLFVASSSMTEAEVTSPNATLCGRLTLDRLQEIVREAPNEVDIFGPTVAQEAILANIVDEFEFFVVPKVVGGGLRALPEGANLDLKLVDQQAFSNGTVCLRYAKTSLMWG</sequence>
<dbReference type="InterPro" id="IPR024072">
    <property type="entry name" value="DHFR-like_dom_sf"/>
</dbReference>
<gene>
    <name evidence="2" type="ORF">BKA12_000238</name>
</gene>
<comment type="caution">
    <text evidence="2">The sequence shown here is derived from an EMBL/GenBank/DDBJ whole genome shotgun (WGS) entry which is preliminary data.</text>
</comment>
<dbReference type="InterPro" id="IPR002734">
    <property type="entry name" value="RibDG_C"/>
</dbReference>
<reference evidence="2 3" key="1">
    <citation type="submission" date="2020-08" db="EMBL/GenBank/DDBJ databases">
        <title>Sequencing the genomes of 1000 actinobacteria strains.</title>
        <authorList>
            <person name="Klenk H.-P."/>
        </authorList>
    </citation>
    <scope>NUCLEOTIDE SEQUENCE [LARGE SCALE GENOMIC DNA]</scope>
    <source>
        <strain evidence="2 3">DSM 23694</strain>
    </source>
</reference>
<accession>A0A7W8Y8Z7</accession>
<dbReference type="RefSeq" id="WP_183640061.1">
    <property type="nucleotide sequence ID" value="NZ_JACHBL010000001.1"/>
</dbReference>
<dbReference type="PANTHER" id="PTHR38011:SF11">
    <property type="entry name" value="2,5-DIAMINO-6-RIBOSYLAMINO-4(3H)-PYRIMIDINONE 5'-PHOSPHATE REDUCTASE"/>
    <property type="match status" value="1"/>
</dbReference>
<dbReference type="InterPro" id="IPR050765">
    <property type="entry name" value="Riboflavin_Biosynth_HTPR"/>
</dbReference>
<name>A0A7W8Y8Z7_9MICC</name>
<dbReference type="Pfam" id="PF01872">
    <property type="entry name" value="RibD_C"/>
    <property type="match status" value="1"/>
</dbReference>
<dbReference type="Proteomes" id="UP000523863">
    <property type="component" value="Unassembled WGS sequence"/>
</dbReference>
<evidence type="ECO:0000313" key="2">
    <source>
        <dbReference type="EMBL" id="MBB5597158.1"/>
    </source>
</evidence>
<protein>
    <submittedName>
        <fullName evidence="2">Dihydrofolate reductase</fullName>
    </submittedName>
</protein>
<dbReference type="EMBL" id="JACHBL010000001">
    <property type="protein sequence ID" value="MBB5597158.1"/>
    <property type="molecule type" value="Genomic_DNA"/>
</dbReference>
<dbReference type="GO" id="GO:0008703">
    <property type="term" value="F:5-amino-6-(5-phosphoribosylamino)uracil reductase activity"/>
    <property type="evidence" value="ECO:0007669"/>
    <property type="project" value="InterPro"/>
</dbReference>